<evidence type="ECO:0000256" key="1">
    <source>
        <dbReference type="SAM" id="Phobius"/>
    </source>
</evidence>
<evidence type="ECO:0000313" key="4">
    <source>
        <dbReference type="Proteomes" id="UP000011713"/>
    </source>
</evidence>
<dbReference type="OMA" id="QHFMDRK"/>
<dbReference type="VEuPathDB" id="FungiDB:HpaG807103"/>
<name>M4BL18_HYAAE</name>
<dbReference type="EnsemblProtists" id="HpaT807103">
    <property type="protein sequence ID" value="HpaP807103"/>
    <property type="gene ID" value="HpaG807103"/>
</dbReference>
<dbReference type="InParanoid" id="M4BL18"/>
<evidence type="ECO:0000259" key="2">
    <source>
        <dbReference type="Pfam" id="PF05347"/>
    </source>
</evidence>
<sequence>MRPLYKKLLRLAQSLPEPKRQKSLDQIRREFRIHGDLTDPKEVSSLLQRAQSSIDFLKIVTPRAESGGFMASLAFSIMCLTLSLFSVLLLLLHHYFSCFFSDTGIQRFVYRDGKRIDAAELKKKGEENARYKTQDIEAGMKRHHQLLRRQHFMDRKSGPPRPIF</sequence>
<dbReference type="HOGENOM" id="CLU_1879508_0_0_1"/>
<accession>M4BL18</accession>
<dbReference type="Pfam" id="PF05347">
    <property type="entry name" value="Complex1_LYR"/>
    <property type="match status" value="1"/>
</dbReference>
<reference evidence="3" key="2">
    <citation type="submission" date="2015-06" db="UniProtKB">
        <authorList>
            <consortium name="EnsemblProtists"/>
        </authorList>
    </citation>
    <scope>IDENTIFICATION</scope>
    <source>
        <strain evidence="3">Emoy2</strain>
    </source>
</reference>
<protein>
    <recommendedName>
        <fullName evidence="2">Complex 1 LYR protein domain-containing protein</fullName>
    </recommendedName>
</protein>
<proteinExistence type="predicted"/>
<dbReference type="eggNOG" id="ENOG502S386">
    <property type="taxonomic scope" value="Eukaryota"/>
</dbReference>
<keyword evidence="4" id="KW-1185">Reference proteome</keyword>
<dbReference type="Proteomes" id="UP000011713">
    <property type="component" value="Unassembled WGS sequence"/>
</dbReference>
<feature type="domain" description="Complex 1 LYR protein" evidence="2">
    <location>
        <begin position="4"/>
        <end position="53"/>
    </location>
</feature>
<feature type="transmembrane region" description="Helical" evidence="1">
    <location>
        <begin position="73"/>
        <end position="96"/>
    </location>
</feature>
<dbReference type="EMBL" id="JH598368">
    <property type="status" value="NOT_ANNOTATED_CDS"/>
    <property type="molecule type" value="Genomic_DNA"/>
</dbReference>
<dbReference type="InterPro" id="IPR008011">
    <property type="entry name" value="Complex1_LYR_dom"/>
</dbReference>
<reference evidence="4" key="1">
    <citation type="journal article" date="2010" name="Science">
        <title>Signatures of adaptation to obligate biotrophy in the Hyaloperonospora arabidopsidis genome.</title>
        <authorList>
            <person name="Baxter L."/>
            <person name="Tripathy S."/>
            <person name="Ishaque N."/>
            <person name="Boot N."/>
            <person name="Cabral A."/>
            <person name="Kemen E."/>
            <person name="Thines M."/>
            <person name="Ah-Fong A."/>
            <person name="Anderson R."/>
            <person name="Badejoko W."/>
            <person name="Bittner-Eddy P."/>
            <person name="Boore J.L."/>
            <person name="Chibucos M.C."/>
            <person name="Coates M."/>
            <person name="Dehal P."/>
            <person name="Delehaunty K."/>
            <person name="Dong S."/>
            <person name="Downton P."/>
            <person name="Dumas B."/>
            <person name="Fabro G."/>
            <person name="Fronick C."/>
            <person name="Fuerstenberg S.I."/>
            <person name="Fulton L."/>
            <person name="Gaulin E."/>
            <person name="Govers F."/>
            <person name="Hughes L."/>
            <person name="Humphray S."/>
            <person name="Jiang R.H."/>
            <person name="Judelson H."/>
            <person name="Kamoun S."/>
            <person name="Kyung K."/>
            <person name="Meijer H."/>
            <person name="Minx P."/>
            <person name="Morris P."/>
            <person name="Nelson J."/>
            <person name="Phuntumart V."/>
            <person name="Qutob D."/>
            <person name="Rehmany A."/>
            <person name="Rougon-Cardoso A."/>
            <person name="Ryden P."/>
            <person name="Torto-Alalibo T."/>
            <person name="Studholme D."/>
            <person name="Wang Y."/>
            <person name="Win J."/>
            <person name="Wood J."/>
            <person name="Clifton S.W."/>
            <person name="Rogers J."/>
            <person name="Van den Ackerveken G."/>
            <person name="Jones J.D."/>
            <person name="McDowell J.M."/>
            <person name="Beynon J."/>
            <person name="Tyler B.M."/>
        </authorList>
    </citation>
    <scope>NUCLEOTIDE SEQUENCE [LARGE SCALE GENOMIC DNA]</scope>
    <source>
        <strain evidence="4">Emoy2</strain>
    </source>
</reference>
<evidence type="ECO:0000313" key="3">
    <source>
        <dbReference type="EnsemblProtists" id="HpaP807103"/>
    </source>
</evidence>
<keyword evidence="1" id="KW-1133">Transmembrane helix</keyword>
<keyword evidence="1" id="KW-0812">Transmembrane</keyword>
<dbReference type="AlphaFoldDB" id="M4BL18"/>
<keyword evidence="1" id="KW-0472">Membrane</keyword>
<organism evidence="3 4">
    <name type="scientific">Hyaloperonospora arabidopsidis (strain Emoy2)</name>
    <name type="common">Downy mildew agent</name>
    <name type="synonym">Peronospora arabidopsidis</name>
    <dbReference type="NCBI Taxonomy" id="559515"/>
    <lineage>
        <taxon>Eukaryota</taxon>
        <taxon>Sar</taxon>
        <taxon>Stramenopiles</taxon>
        <taxon>Oomycota</taxon>
        <taxon>Peronosporomycetes</taxon>
        <taxon>Peronosporales</taxon>
        <taxon>Peronosporaceae</taxon>
        <taxon>Hyaloperonospora</taxon>
    </lineage>
</organism>